<comment type="caution">
    <text evidence="2">The sequence shown here is derived from an EMBL/GenBank/DDBJ whole genome shotgun (WGS) entry which is preliminary data.</text>
</comment>
<dbReference type="InterPro" id="IPR000408">
    <property type="entry name" value="Reg_chr_condens"/>
</dbReference>
<dbReference type="Proteomes" id="UP001146793">
    <property type="component" value="Unassembled WGS sequence"/>
</dbReference>
<dbReference type="AlphaFoldDB" id="A0AAV7ZQP1"/>
<evidence type="ECO:0000256" key="1">
    <source>
        <dbReference type="PROSITE-ProRule" id="PRU00235"/>
    </source>
</evidence>
<dbReference type="PANTHER" id="PTHR45982">
    <property type="entry name" value="REGULATOR OF CHROMOSOME CONDENSATION"/>
    <property type="match status" value="1"/>
</dbReference>
<dbReference type="SUPFAM" id="SSF50985">
    <property type="entry name" value="RCC1/BLIP-II"/>
    <property type="match status" value="1"/>
</dbReference>
<reference evidence="2" key="1">
    <citation type="submission" date="2022-08" db="EMBL/GenBank/DDBJ databases">
        <title>Novel sulphate-reducing endosymbionts in the free-living metamonad Anaeramoeba.</title>
        <authorList>
            <person name="Jerlstrom-Hultqvist J."/>
            <person name="Cepicka I."/>
            <person name="Gallot-Lavallee L."/>
            <person name="Salas-Leiva D."/>
            <person name="Curtis B.A."/>
            <person name="Zahonova K."/>
            <person name="Pipaliya S."/>
            <person name="Dacks J."/>
            <person name="Roger A.J."/>
        </authorList>
    </citation>
    <scope>NUCLEOTIDE SEQUENCE</scope>
    <source>
        <strain evidence="2">Busselton2</strain>
    </source>
</reference>
<evidence type="ECO:0000313" key="2">
    <source>
        <dbReference type="EMBL" id="KAJ3444316.1"/>
    </source>
</evidence>
<gene>
    <name evidence="2" type="ORF">M0812_10169</name>
</gene>
<dbReference type="PANTHER" id="PTHR45982:SF1">
    <property type="entry name" value="REGULATOR OF CHROMOSOME CONDENSATION"/>
    <property type="match status" value="1"/>
</dbReference>
<dbReference type="InterPro" id="IPR051553">
    <property type="entry name" value="Ran_GTPase-activating"/>
</dbReference>
<dbReference type="InterPro" id="IPR009091">
    <property type="entry name" value="RCC1/BLIP-II"/>
</dbReference>
<proteinExistence type="predicted"/>
<accession>A0AAV7ZQP1</accession>
<feature type="repeat" description="RCC1" evidence="1">
    <location>
        <begin position="97"/>
        <end position="148"/>
    </location>
</feature>
<sequence>MTNIKAIGDNSGYWKKSTTTTKHLEPITILPEEETTIKQFVTDYFNNLYFLCPNGKIYESDHNNWKDKLKPVENIPVIKSIHSGYHHVFAMTDEEDPKIYGWGKNNYYQLGLPENKEYSKPTLLQYSKDINIHEIHPVGYASVFLDTERHILYGCGNNSSGQTSIDKNEGVIKTIQKSQDNVMRVFTGHAAHSYLIKSDGHLYAFGSNYGKFKIDFCLPLSIRAFPSDDMSVYLYTYLKYHNTFKITGKGPKLREFWIFELFQFKFGMWFLKTGLFESQIFEKNPQF</sequence>
<evidence type="ECO:0008006" key="4">
    <source>
        <dbReference type="Google" id="ProtNLM"/>
    </source>
</evidence>
<dbReference type="Gene3D" id="2.130.10.30">
    <property type="entry name" value="Regulator of chromosome condensation 1/beta-lactamase-inhibitor protein II"/>
    <property type="match status" value="1"/>
</dbReference>
<organism evidence="2 3">
    <name type="scientific">Anaeramoeba flamelloides</name>
    <dbReference type="NCBI Taxonomy" id="1746091"/>
    <lineage>
        <taxon>Eukaryota</taxon>
        <taxon>Metamonada</taxon>
        <taxon>Anaeramoebidae</taxon>
        <taxon>Anaeramoeba</taxon>
    </lineage>
</organism>
<protein>
    <recommendedName>
        <fullName evidence="4">Regulator of chromosome condensation protein</fullName>
    </recommendedName>
</protein>
<evidence type="ECO:0000313" key="3">
    <source>
        <dbReference type="Proteomes" id="UP001146793"/>
    </source>
</evidence>
<dbReference type="Pfam" id="PF00415">
    <property type="entry name" value="RCC1"/>
    <property type="match status" value="1"/>
</dbReference>
<dbReference type="PROSITE" id="PS50012">
    <property type="entry name" value="RCC1_3"/>
    <property type="match status" value="1"/>
</dbReference>
<name>A0AAV7ZQP1_9EUKA</name>
<dbReference type="EMBL" id="JANTQA010000023">
    <property type="protein sequence ID" value="KAJ3444316.1"/>
    <property type="molecule type" value="Genomic_DNA"/>
</dbReference>